<name>A0A850C7G0_9ACTN</name>
<organism evidence="2 3">
    <name type="scientific">Glycomyces artemisiae</name>
    <dbReference type="NCBI Taxonomy" id="1076443"/>
    <lineage>
        <taxon>Bacteria</taxon>
        <taxon>Bacillati</taxon>
        <taxon>Actinomycetota</taxon>
        <taxon>Actinomycetes</taxon>
        <taxon>Glycomycetales</taxon>
        <taxon>Glycomycetaceae</taxon>
        <taxon>Glycomyces</taxon>
    </lineage>
</organism>
<dbReference type="EMBL" id="JABFXE010000154">
    <property type="protein sequence ID" value="NUQ87527.1"/>
    <property type="molecule type" value="Genomic_DNA"/>
</dbReference>
<sequence length="73" mass="8014">MNAPDISLFEEPSTKTGAHKLPPASWPPADEDGYRRGLARVKNHLDRSELPEHIPLPRPTVYGAKPEDGDAEA</sequence>
<evidence type="ECO:0000256" key="1">
    <source>
        <dbReference type="SAM" id="MobiDB-lite"/>
    </source>
</evidence>
<gene>
    <name evidence="2" type="ORF">HOQ43_03570</name>
</gene>
<evidence type="ECO:0000313" key="2">
    <source>
        <dbReference type="EMBL" id="NUQ87527.1"/>
    </source>
</evidence>
<feature type="region of interest" description="Disordered" evidence="1">
    <location>
        <begin position="1"/>
        <end position="73"/>
    </location>
</feature>
<protein>
    <submittedName>
        <fullName evidence="2">Uncharacterized protein</fullName>
    </submittedName>
</protein>
<evidence type="ECO:0000313" key="3">
    <source>
        <dbReference type="Proteomes" id="UP000574690"/>
    </source>
</evidence>
<accession>A0A850C7G0</accession>
<reference evidence="2 3" key="1">
    <citation type="submission" date="2020-05" db="EMBL/GenBank/DDBJ databases">
        <title>DNA-SIP metagenomic assembled genomes.</title>
        <authorList>
            <person name="Yu J."/>
        </authorList>
    </citation>
    <scope>NUCLEOTIDE SEQUENCE [LARGE SCALE GENOMIC DNA]</scope>
    <source>
        <strain evidence="2">Bin5.27</strain>
    </source>
</reference>
<proteinExistence type="predicted"/>
<dbReference type="Proteomes" id="UP000574690">
    <property type="component" value="Unassembled WGS sequence"/>
</dbReference>
<feature type="compositionally biased region" description="Basic and acidic residues" evidence="1">
    <location>
        <begin position="43"/>
        <end position="52"/>
    </location>
</feature>
<dbReference type="AlphaFoldDB" id="A0A850C7G0"/>
<comment type="caution">
    <text evidence="2">The sequence shown here is derived from an EMBL/GenBank/DDBJ whole genome shotgun (WGS) entry which is preliminary data.</text>
</comment>